<proteinExistence type="predicted"/>
<comment type="caution">
    <text evidence="1">The sequence shown here is derived from an EMBL/GenBank/DDBJ whole genome shotgun (WGS) entry which is preliminary data.</text>
</comment>
<protein>
    <submittedName>
        <fullName evidence="1">Endoglucanase</fullName>
    </submittedName>
</protein>
<name>A0ACC1YWC0_MELAZ</name>
<keyword evidence="2" id="KW-1185">Reference proteome</keyword>
<dbReference type="EMBL" id="CM051394">
    <property type="protein sequence ID" value="KAJ4727343.1"/>
    <property type="molecule type" value="Genomic_DNA"/>
</dbReference>
<organism evidence="1 2">
    <name type="scientific">Melia azedarach</name>
    <name type="common">Chinaberry tree</name>
    <dbReference type="NCBI Taxonomy" id="155640"/>
    <lineage>
        <taxon>Eukaryota</taxon>
        <taxon>Viridiplantae</taxon>
        <taxon>Streptophyta</taxon>
        <taxon>Embryophyta</taxon>
        <taxon>Tracheophyta</taxon>
        <taxon>Spermatophyta</taxon>
        <taxon>Magnoliopsida</taxon>
        <taxon>eudicotyledons</taxon>
        <taxon>Gunneridae</taxon>
        <taxon>Pentapetalae</taxon>
        <taxon>rosids</taxon>
        <taxon>malvids</taxon>
        <taxon>Sapindales</taxon>
        <taxon>Meliaceae</taxon>
        <taxon>Melia</taxon>
    </lineage>
</organism>
<sequence>MSSSLIIKTFILVIGLLFIHKVVSVDYGAALTKSLLYYEAQRSGKLPPDQRVQWRADSGLKDGSDAGIDLVGGYYDAGDNVKFGFPFAFTITMLSWSTIEFRSELGARQELSNALKAIKWGTDYFVKAHPEADVLYGEVGDGDSDHACWQRPEDMTTPRTTFRIDDQHPGADLAAETAAALAAASIVFRPVNPKYAQQLLGHAKQLFEFARNHPGLYQNSIPVAGKFYSSSGYEDELVWAAAWLQRATDDQTYLNYIAGATNTGGTRTVFSWDDKYVGAQVLAAKLVLEGKSDSSGTWAQYKSGAEQFICSCIQKGNNNNVKKTPGGLLWFLPWNNLQYTATASFVATVYSKYLTSAHSSLQCPGGLVQPSDLTALARSQVDYILGENPKGISYMVGFGSNYTNQPHHRGASIISIKKDARPVTCQGGFALWFNKDAPNPNVLDGAVVGGPDENDAYTDSRSNFQQAEPASVTPAPLVGIFASLAS</sequence>
<accession>A0ACC1YWC0</accession>
<reference evidence="1 2" key="1">
    <citation type="journal article" date="2023" name="Science">
        <title>Complex scaffold remodeling in plant triterpene biosynthesis.</title>
        <authorList>
            <person name="De La Pena R."/>
            <person name="Hodgson H."/>
            <person name="Liu J.C."/>
            <person name="Stephenson M.J."/>
            <person name="Martin A.C."/>
            <person name="Owen C."/>
            <person name="Harkess A."/>
            <person name="Leebens-Mack J."/>
            <person name="Jimenez L.E."/>
            <person name="Osbourn A."/>
            <person name="Sattely E.S."/>
        </authorList>
    </citation>
    <scope>NUCLEOTIDE SEQUENCE [LARGE SCALE GENOMIC DNA]</scope>
    <source>
        <strain evidence="2">cv. JPN11</strain>
        <tissue evidence="1">Leaf</tissue>
    </source>
</reference>
<evidence type="ECO:0000313" key="1">
    <source>
        <dbReference type="EMBL" id="KAJ4727343.1"/>
    </source>
</evidence>
<gene>
    <name evidence="1" type="ORF">OWV82_000453</name>
</gene>
<dbReference type="Proteomes" id="UP001164539">
    <property type="component" value="Chromosome 1"/>
</dbReference>
<evidence type="ECO:0000313" key="2">
    <source>
        <dbReference type="Proteomes" id="UP001164539"/>
    </source>
</evidence>